<proteinExistence type="predicted"/>
<gene>
    <name evidence="1" type="ORF">P167DRAFT_270812</name>
</gene>
<dbReference type="InParanoid" id="A0A3N4KLL1"/>
<name>A0A3N4KLL1_9PEZI</name>
<evidence type="ECO:0000313" key="1">
    <source>
        <dbReference type="EMBL" id="RPB10279.1"/>
    </source>
</evidence>
<dbReference type="Proteomes" id="UP000277580">
    <property type="component" value="Unassembled WGS sequence"/>
</dbReference>
<dbReference type="EMBL" id="ML119144">
    <property type="protein sequence ID" value="RPB10279.1"/>
    <property type="molecule type" value="Genomic_DNA"/>
</dbReference>
<protein>
    <submittedName>
        <fullName evidence="1">Uncharacterized protein</fullName>
    </submittedName>
</protein>
<sequence length="63" mass="7464">MYYNYYILLRHEPTYSFCSYQCLKFMTGENAFAQEMAELKAQANVNGNLSCKRQYVYYKYSGG</sequence>
<accession>A0A3N4KLL1</accession>
<keyword evidence="2" id="KW-1185">Reference proteome</keyword>
<organism evidence="1 2">
    <name type="scientific">Morchella conica CCBAS932</name>
    <dbReference type="NCBI Taxonomy" id="1392247"/>
    <lineage>
        <taxon>Eukaryota</taxon>
        <taxon>Fungi</taxon>
        <taxon>Dikarya</taxon>
        <taxon>Ascomycota</taxon>
        <taxon>Pezizomycotina</taxon>
        <taxon>Pezizomycetes</taxon>
        <taxon>Pezizales</taxon>
        <taxon>Morchellaceae</taxon>
        <taxon>Morchella</taxon>
    </lineage>
</organism>
<reference evidence="1 2" key="1">
    <citation type="journal article" date="2018" name="Nat. Ecol. Evol.">
        <title>Pezizomycetes genomes reveal the molecular basis of ectomycorrhizal truffle lifestyle.</title>
        <authorList>
            <person name="Murat C."/>
            <person name="Payen T."/>
            <person name="Noel B."/>
            <person name="Kuo A."/>
            <person name="Morin E."/>
            <person name="Chen J."/>
            <person name="Kohler A."/>
            <person name="Krizsan K."/>
            <person name="Balestrini R."/>
            <person name="Da Silva C."/>
            <person name="Montanini B."/>
            <person name="Hainaut M."/>
            <person name="Levati E."/>
            <person name="Barry K.W."/>
            <person name="Belfiori B."/>
            <person name="Cichocki N."/>
            <person name="Clum A."/>
            <person name="Dockter R.B."/>
            <person name="Fauchery L."/>
            <person name="Guy J."/>
            <person name="Iotti M."/>
            <person name="Le Tacon F."/>
            <person name="Lindquist E.A."/>
            <person name="Lipzen A."/>
            <person name="Malagnac F."/>
            <person name="Mello A."/>
            <person name="Molinier V."/>
            <person name="Miyauchi S."/>
            <person name="Poulain J."/>
            <person name="Riccioni C."/>
            <person name="Rubini A."/>
            <person name="Sitrit Y."/>
            <person name="Splivallo R."/>
            <person name="Traeger S."/>
            <person name="Wang M."/>
            <person name="Zifcakova L."/>
            <person name="Wipf D."/>
            <person name="Zambonelli A."/>
            <person name="Paolocci F."/>
            <person name="Nowrousian M."/>
            <person name="Ottonello S."/>
            <person name="Baldrian P."/>
            <person name="Spatafora J.W."/>
            <person name="Henrissat B."/>
            <person name="Nagy L.G."/>
            <person name="Aury J.M."/>
            <person name="Wincker P."/>
            <person name="Grigoriev I.V."/>
            <person name="Bonfante P."/>
            <person name="Martin F.M."/>
        </authorList>
    </citation>
    <scope>NUCLEOTIDE SEQUENCE [LARGE SCALE GENOMIC DNA]</scope>
    <source>
        <strain evidence="1 2">CCBAS932</strain>
    </source>
</reference>
<evidence type="ECO:0000313" key="2">
    <source>
        <dbReference type="Proteomes" id="UP000277580"/>
    </source>
</evidence>
<dbReference type="AlphaFoldDB" id="A0A3N4KLL1"/>